<dbReference type="Proteomes" id="UP000635245">
    <property type="component" value="Unassembled WGS sequence"/>
</dbReference>
<protein>
    <submittedName>
        <fullName evidence="2">RidA family protein</fullName>
    </submittedName>
</protein>
<dbReference type="PANTHER" id="PTHR11803">
    <property type="entry name" value="2-IMINOBUTANOATE/2-IMINOPROPANOATE DEAMINASE RIDA"/>
    <property type="match status" value="1"/>
</dbReference>
<dbReference type="SUPFAM" id="SSF55298">
    <property type="entry name" value="YjgF-like"/>
    <property type="match status" value="1"/>
</dbReference>
<evidence type="ECO:0000313" key="3">
    <source>
        <dbReference type="Proteomes" id="UP000635245"/>
    </source>
</evidence>
<dbReference type="Pfam" id="PF01042">
    <property type="entry name" value="Ribonuc_L-PSP"/>
    <property type="match status" value="1"/>
</dbReference>
<comment type="caution">
    <text evidence="2">The sequence shown here is derived from an EMBL/GenBank/DDBJ whole genome shotgun (WGS) entry which is preliminary data.</text>
</comment>
<accession>A0A934QQV6</accession>
<dbReference type="RefSeq" id="WP_200317297.1">
    <property type="nucleotide sequence ID" value="NZ_JAENJH010000002.1"/>
</dbReference>
<name>A0A934QQV6_9PSEU</name>
<proteinExistence type="inferred from homology"/>
<dbReference type="InterPro" id="IPR006175">
    <property type="entry name" value="YjgF/YER057c/UK114"/>
</dbReference>
<dbReference type="InterPro" id="IPR035959">
    <property type="entry name" value="RutC-like_sf"/>
</dbReference>
<dbReference type="EMBL" id="JAENJH010000002">
    <property type="protein sequence ID" value="MBK1784710.1"/>
    <property type="molecule type" value="Genomic_DNA"/>
</dbReference>
<sequence>MTSVRLVRSSQLSSVAEYAYASAVSLSAERLIFAAGACPLDAEGNTVAVGDVAGQAKQVMDNLDVALREAGATLRDVLKTTVYVASAKQDDLVVAWEVVRARFGDHDAPSTLLGVAALGYDDQLVEVEAVAAV</sequence>
<comment type="similarity">
    <text evidence="1">Belongs to the RutC family.</text>
</comment>
<evidence type="ECO:0000313" key="2">
    <source>
        <dbReference type="EMBL" id="MBK1784710.1"/>
    </source>
</evidence>
<dbReference type="GO" id="GO:0019239">
    <property type="term" value="F:deaminase activity"/>
    <property type="evidence" value="ECO:0007669"/>
    <property type="project" value="TreeGrafter"/>
</dbReference>
<keyword evidence="3" id="KW-1185">Reference proteome</keyword>
<reference evidence="2" key="1">
    <citation type="submission" date="2020-12" db="EMBL/GenBank/DDBJ databases">
        <title>Prauserella sp. ASG 168, a novel actinomycete isolated from cave rock.</title>
        <authorList>
            <person name="Suriyachadkun C."/>
        </authorList>
    </citation>
    <scope>NUCLEOTIDE SEQUENCE</scope>
    <source>
        <strain evidence="2">ASG 168</strain>
    </source>
</reference>
<dbReference type="GO" id="GO:0005829">
    <property type="term" value="C:cytosol"/>
    <property type="evidence" value="ECO:0007669"/>
    <property type="project" value="TreeGrafter"/>
</dbReference>
<dbReference type="PANTHER" id="PTHR11803:SF58">
    <property type="entry name" value="PROTEIN HMF1-RELATED"/>
    <property type="match status" value="1"/>
</dbReference>
<evidence type="ECO:0000256" key="1">
    <source>
        <dbReference type="ARBA" id="ARBA00010552"/>
    </source>
</evidence>
<dbReference type="AlphaFoldDB" id="A0A934QQV6"/>
<dbReference type="Gene3D" id="3.30.1330.40">
    <property type="entry name" value="RutC-like"/>
    <property type="match status" value="1"/>
</dbReference>
<gene>
    <name evidence="2" type="ORF">JHE00_10260</name>
</gene>
<organism evidence="2 3">
    <name type="scientific">Prauserella cavernicola</name>
    <dbReference type="NCBI Taxonomy" id="2800127"/>
    <lineage>
        <taxon>Bacteria</taxon>
        <taxon>Bacillati</taxon>
        <taxon>Actinomycetota</taxon>
        <taxon>Actinomycetes</taxon>
        <taxon>Pseudonocardiales</taxon>
        <taxon>Pseudonocardiaceae</taxon>
        <taxon>Prauserella</taxon>
    </lineage>
</organism>
<dbReference type="CDD" id="cd00448">
    <property type="entry name" value="YjgF_YER057c_UK114_family"/>
    <property type="match status" value="1"/>
</dbReference>